<dbReference type="HAMAP" id="MF_01547">
    <property type="entry name" value="RNA_methyltr_E"/>
    <property type="match status" value="1"/>
</dbReference>
<evidence type="ECO:0000256" key="3">
    <source>
        <dbReference type="ARBA" id="ARBA00022603"/>
    </source>
</evidence>
<accession>A0AAD9KDX8</accession>
<dbReference type="GO" id="GO:0008650">
    <property type="term" value="F:rRNA (uridine-2'-O-)-methyltransferase activity"/>
    <property type="evidence" value="ECO:0007669"/>
    <property type="project" value="TreeGrafter"/>
</dbReference>
<evidence type="ECO:0000256" key="6">
    <source>
        <dbReference type="ARBA" id="ARBA00041184"/>
    </source>
</evidence>
<evidence type="ECO:0000313" key="9">
    <source>
        <dbReference type="EMBL" id="KAK2169409.1"/>
    </source>
</evidence>
<proteinExistence type="inferred from homology"/>
<sequence>MWCPGYDVLLNRGHTHGKDGSYKWLSRQKRDVFVKQAKFNNWRCRSAFKLIEIDDKHNIFKFGDVVVDCGASPGSWSQVTVDRVNATGKNDGPVGLVIGIDLLPIAPLPGAVFLDSTDFTDPSVLARIEKVKETRPFQVINTVISDMSPNATGIKSLDHELSTELCLSALKFALTVLPRGGHFISKLLQGQEQKRLEILLAKFFRTVSVFKPKASRLDSCEIYLVAKKRIMK</sequence>
<keyword evidence="10" id="KW-1185">Reference proteome</keyword>
<comment type="caution">
    <text evidence="9">The sequence shown here is derived from an EMBL/GenBank/DDBJ whole genome shotgun (WGS) entry which is preliminary data.</text>
</comment>
<dbReference type="EMBL" id="JAODUP010000010">
    <property type="protein sequence ID" value="KAK2169409.1"/>
    <property type="molecule type" value="Genomic_DNA"/>
</dbReference>
<evidence type="ECO:0000313" key="10">
    <source>
        <dbReference type="Proteomes" id="UP001208570"/>
    </source>
</evidence>
<dbReference type="PIRSF" id="PIRSF005461">
    <property type="entry name" value="23S_rRNA_mtase"/>
    <property type="match status" value="1"/>
</dbReference>
<evidence type="ECO:0000256" key="2">
    <source>
        <dbReference type="ARBA" id="ARBA00022552"/>
    </source>
</evidence>
<evidence type="ECO:0000256" key="4">
    <source>
        <dbReference type="ARBA" id="ARBA00022679"/>
    </source>
</evidence>
<organism evidence="9 10">
    <name type="scientific">Paralvinella palmiformis</name>
    <dbReference type="NCBI Taxonomy" id="53620"/>
    <lineage>
        <taxon>Eukaryota</taxon>
        <taxon>Metazoa</taxon>
        <taxon>Spiralia</taxon>
        <taxon>Lophotrochozoa</taxon>
        <taxon>Annelida</taxon>
        <taxon>Polychaeta</taxon>
        <taxon>Sedentaria</taxon>
        <taxon>Canalipalpata</taxon>
        <taxon>Terebellida</taxon>
        <taxon>Terebelliformia</taxon>
        <taxon>Alvinellidae</taxon>
        <taxon>Paralvinella</taxon>
    </lineage>
</organism>
<dbReference type="PANTHER" id="PTHR10920">
    <property type="entry name" value="RIBOSOMAL RNA METHYLTRANSFERASE"/>
    <property type="match status" value="1"/>
</dbReference>
<reference evidence="9" key="1">
    <citation type="journal article" date="2023" name="Mol. Biol. Evol.">
        <title>Third-Generation Sequencing Reveals the Adaptive Role of the Epigenome in Three Deep-Sea Polychaetes.</title>
        <authorList>
            <person name="Perez M."/>
            <person name="Aroh O."/>
            <person name="Sun Y."/>
            <person name="Lan Y."/>
            <person name="Juniper S.K."/>
            <person name="Young C.R."/>
            <person name="Angers B."/>
            <person name="Qian P.Y."/>
        </authorList>
    </citation>
    <scope>NUCLEOTIDE SEQUENCE</scope>
    <source>
        <strain evidence="9">P08H-3</strain>
    </source>
</reference>
<dbReference type="Gene3D" id="3.40.50.150">
    <property type="entry name" value="Vaccinia Virus protein VP39"/>
    <property type="match status" value="1"/>
</dbReference>
<name>A0AAD9KDX8_9ANNE</name>
<keyword evidence="5 7" id="KW-0949">S-adenosyl-L-methionine</keyword>
<gene>
    <name evidence="9" type="ORF">LSH36_10g07027</name>
</gene>
<dbReference type="PANTHER" id="PTHR10920:SF18">
    <property type="entry name" value="RRNA METHYLTRANSFERASE 2, MITOCHONDRIAL"/>
    <property type="match status" value="1"/>
</dbReference>
<evidence type="ECO:0000256" key="7">
    <source>
        <dbReference type="PIRSR" id="PIRSR005461-1"/>
    </source>
</evidence>
<comment type="similarity">
    <text evidence="1">Belongs to the class I-like SAM-binding methyltransferase superfamily. RNA methyltransferase RlmE family.</text>
</comment>
<keyword evidence="3" id="KW-0489">Methyltransferase</keyword>
<keyword evidence="4" id="KW-0808">Transferase</keyword>
<dbReference type="InterPro" id="IPR002877">
    <property type="entry name" value="RNA_MeTrfase_FtsJ_dom"/>
</dbReference>
<protein>
    <recommendedName>
        <fullName evidence="6">rRNA methyltransferase 2, mitochondrial</fullName>
    </recommendedName>
</protein>
<keyword evidence="2" id="KW-0698">rRNA processing</keyword>
<feature type="domain" description="Ribosomal RNA methyltransferase FtsJ" evidence="8">
    <location>
        <begin position="42"/>
        <end position="229"/>
    </location>
</feature>
<dbReference type="InterPro" id="IPR029063">
    <property type="entry name" value="SAM-dependent_MTases_sf"/>
</dbReference>
<dbReference type="InterPro" id="IPR015507">
    <property type="entry name" value="rRNA-MeTfrase_E"/>
</dbReference>
<dbReference type="Proteomes" id="UP001208570">
    <property type="component" value="Unassembled WGS sequence"/>
</dbReference>
<evidence type="ECO:0000256" key="5">
    <source>
        <dbReference type="ARBA" id="ARBA00022691"/>
    </source>
</evidence>
<dbReference type="Pfam" id="PF01728">
    <property type="entry name" value="FtsJ"/>
    <property type="match status" value="1"/>
</dbReference>
<evidence type="ECO:0000256" key="1">
    <source>
        <dbReference type="ARBA" id="ARBA00009258"/>
    </source>
</evidence>
<dbReference type="SUPFAM" id="SSF53335">
    <property type="entry name" value="S-adenosyl-L-methionine-dependent methyltransferases"/>
    <property type="match status" value="1"/>
</dbReference>
<dbReference type="AlphaFoldDB" id="A0AAD9KDX8"/>
<dbReference type="InterPro" id="IPR050082">
    <property type="entry name" value="RNA_methyltr_RlmE"/>
</dbReference>
<dbReference type="GO" id="GO:0005739">
    <property type="term" value="C:mitochondrion"/>
    <property type="evidence" value="ECO:0007669"/>
    <property type="project" value="TreeGrafter"/>
</dbReference>
<feature type="active site" description="Proton acceptor" evidence="7">
    <location>
        <position position="186"/>
    </location>
</feature>
<evidence type="ECO:0000259" key="8">
    <source>
        <dbReference type="Pfam" id="PF01728"/>
    </source>
</evidence>